<gene>
    <name evidence="3" type="ORF">RF11_14634</name>
</gene>
<name>A0A0C2JS76_THEKT</name>
<evidence type="ECO:0000256" key="2">
    <source>
        <dbReference type="ARBA" id="ARBA00022737"/>
    </source>
</evidence>
<proteinExistence type="predicted"/>
<protein>
    <submittedName>
        <fullName evidence="3">Kelch domain-containing protein 10</fullName>
    </submittedName>
</protein>
<dbReference type="AlphaFoldDB" id="A0A0C2JS76"/>
<dbReference type="InterPro" id="IPR011043">
    <property type="entry name" value="Gal_Oxase/kelch_b-propeller"/>
</dbReference>
<dbReference type="GO" id="GO:0032874">
    <property type="term" value="P:positive regulation of stress-activated MAPK cascade"/>
    <property type="evidence" value="ECO:0007669"/>
    <property type="project" value="TreeGrafter"/>
</dbReference>
<dbReference type="InterPro" id="IPR052125">
    <property type="entry name" value="KLHDC10"/>
</dbReference>
<dbReference type="OrthoDB" id="7676067at2759"/>
<sequence>MNVDRVQTAPTDRNGHCITSVREFLIIYGGYDGWSFTMNNELWCYNTISGIWKWYQPPMETANACFASTICSVENIVYIFGGSYSPYSVLSTNSLVAFDITNATWRTLSPHIEDYDHNSPPPMYGSLIFYHKESLYILGGFYNFNYFDSMYKFSLKTYTWSLVIQKGQKPFMDYRIFGTVFNNRFFTFGTSRTGTNRFRDITIFDFSTNTWTTRATSSKTQMYPDDDRKRESLTFSRNFGYLSGGMSSTTHHSDMWKIDLETLEWFKLDYSLKTCIFNHCMSVVDDFYLFSFGGMGHHPDRLNKLQKFIIRPPTLYRLCLESISRSPNMRIYAKSLPVAIANELNFNRNSS</sequence>
<reference evidence="3 4" key="1">
    <citation type="journal article" date="2014" name="Genome Biol. Evol.">
        <title>The genome of the myxosporean Thelohanellus kitauei shows adaptations to nutrient acquisition within its fish host.</title>
        <authorList>
            <person name="Yang Y."/>
            <person name="Xiong J."/>
            <person name="Zhou Z."/>
            <person name="Huo F."/>
            <person name="Miao W."/>
            <person name="Ran C."/>
            <person name="Liu Y."/>
            <person name="Zhang J."/>
            <person name="Feng J."/>
            <person name="Wang M."/>
            <person name="Wang M."/>
            <person name="Wang L."/>
            <person name="Yao B."/>
        </authorList>
    </citation>
    <scope>NUCLEOTIDE SEQUENCE [LARGE SCALE GENOMIC DNA]</scope>
    <source>
        <strain evidence="3">Wuqing</strain>
    </source>
</reference>
<keyword evidence="4" id="KW-1185">Reference proteome</keyword>
<comment type="caution">
    <text evidence="3">The sequence shown here is derived from an EMBL/GenBank/DDBJ whole genome shotgun (WGS) entry which is preliminary data.</text>
</comment>
<evidence type="ECO:0000256" key="1">
    <source>
        <dbReference type="ARBA" id="ARBA00022441"/>
    </source>
</evidence>
<organism evidence="3 4">
    <name type="scientific">Thelohanellus kitauei</name>
    <name type="common">Myxosporean</name>
    <dbReference type="NCBI Taxonomy" id="669202"/>
    <lineage>
        <taxon>Eukaryota</taxon>
        <taxon>Metazoa</taxon>
        <taxon>Cnidaria</taxon>
        <taxon>Myxozoa</taxon>
        <taxon>Myxosporea</taxon>
        <taxon>Bivalvulida</taxon>
        <taxon>Platysporina</taxon>
        <taxon>Myxobolidae</taxon>
        <taxon>Thelohanellus</taxon>
    </lineage>
</organism>
<dbReference type="EMBL" id="JWZT01001310">
    <property type="protein sequence ID" value="KII72278.1"/>
    <property type="molecule type" value="Genomic_DNA"/>
</dbReference>
<dbReference type="PANTHER" id="PTHR46428">
    <property type="entry name" value="KELCH DOMAIN-CONTAINING PROTEIN 10"/>
    <property type="match status" value="1"/>
</dbReference>
<dbReference type="Pfam" id="PF24681">
    <property type="entry name" value="Kelch_KLHDC2_KLHL20_DRC7"/>
    <property type="match status" value="1"/>
</dbReference>
<dbReference type="InterPro" id="IPR015915">
    <property type="entry name" value="Kelch-typ_b-propeller"/>
</dbReference>
<keyword evidence="2" id="KW-0677">Repeat</keyword>
<dbReference type="Proteomes" id="UP000031668">
    <property type="component" value="Unassembled WGS sequence"/>
</dbReference>
<dbReference type="PANTHER" id="PTHR46428:SF1">
    <property type="entry name" value="KELCH DOMAIN-CONTAINING PROTEIN 10"/>
    <property type="match status" value="1"/>
</dbReference>
<keyword evidence="1" id="KW-0880">Kelch repeat</keyword>
<dbReference type="SUPFAM" id="SSF50965">
    <property type="entry name" value="Galactose oxidase, central domain"/>
    <property type="match status" value="1"/>
</dbReference>
<dbReference type="Gene3D" id="2.120.10.80">
    <property type="entry name" value="Kelch-type beta propeller"/>
    <property type="match status" value="2"/>
</dbReference>
<evidence type="ECO:0000313" key="3">
    <source>
        <dbReference type="EMBL" id="KII72278.1"/>
    </source>
</evidence>
<accession>A0A0C2JS76</accession>
<evidence type="ECO:0000313" key="4">
    <source>
        <dbReference type="Proteomes" id="UP000031668"/>
    </source>
</evidence>